<name>A0AAV5RN50_STABA</name>
<dbReference type="EMBL" id="BTGC01000008">
    <property type="protein sequence ID" value="GMM52845.1"/>
    <property type="molecule type" value="Genomic_DNA"/>
</dbReference>
<protein>
    <submittedName>
        <fullName evidence="2">Uncharacterized protein</fullName>
    </submittedName>
</protein>
<proteinExistence type="predicted"/>
<sequence>MNTITGEMLDSFDLKLNKHIRIEGQVYNETFDFPHFDDKYAPPPSGSQAHIHNYHDGPLLFEDDQYFDPSSYDSQHIVNLDDGPQYPGNDIPLSMESVASTNSWGSIPSAQSLASLESSVFNTMDSSPIMSHEQLQHPDVKPDALLSSPTQIVESGNTKPMMPAVEGLGIAEPASGPESHPRLRSAPSITNIRITKKPSVKALRQKRSKANLNENMTLPINKTHDKSSPLRKDVETGMKTVSHRKSFSSRKSPGMAGTKETAMHKGSGKSTLDAFESLPTLSPTPCTPVRLVNPVLGNTSPTTVIASVRSQWNNLNYDGPSPTPAMRTHSSSTLVAGPSDKSPAKGLWMQGINDPHTTGNNLTYLPQPVHIPGQRSPRKSASTSNIRREIRNKKSLKTQDMNSAMNQFQVELKPRTVANEAKSNKGKGWKKLFQKRASKPENQSYVQTIDNITTKNVTSGQNIVISQQSHVGLGLHESHRPNRPQDLPNHQQLLQAQAIQEHGRLAALNTLHPGSLPLIHDNSHPMNLPNFRMATPQRIRSVASQPVLGMAKRSNNNAYLIQNDFRADAPIQGYEHRGFGNIHTEVANQSPDSRLYTYNENVLVSAANKQRPSQILQGLQAPHNLSGPHRPLVTTSPQSIPVPSDYHGRLGRMESFPNDLDPLNSPERYQSRPFLETSPNNMTPRPVELFRYKDPKRPNQLNDTHEFYPEDFAGRKNSTLSSQSADIDPLFVASSVEDSDHYGLPTPQETCSKNIDIVNYQSNNVLSDEDFLRSFDDRVYLNDEWAAEEVLDLDTPWEFNDKLTNTT</sequence>
<feature type="region of interest" description="Disordered" evidence="1">
    <location>
        <begin position="239"/>
        <end position="267"/>
    </location>
</feature>
<evidence type="ECO:0000313" key="3">
    <source>
        <dbReference type="Proteomes" id="UP001362899"/>
    </source>
</evidence>
<reference evidence="2 3" key="1">
    <citation type="journal article" date="2023" name="Elife">
        <title>Identification of key yeast species and microbe-microbe interactions impacting larval growth of Drosophila in the wild.</title>
        <authorList>
            <person name="Mure A."/>
            <person name="Sugiura Y."/>
            <person name="Maeda R."/>
            <person name="Honda K."/>
            <person name="Sakurai N."/>
            <person name="Takahashi Y."/>
            <person name="Watada M."/>
            <person name="Katoh T."/>
            <person name="Gotoh A."/>
            <person name="Gotoh Y."/>
            <person name="Taniguchi I."/>
            <person name="Nakamura K."/>
            <person name="Hayashi T."/>
            <person name="Katayama T."/>
            <person name="Uemura T."/>
            <person name="Hattori Y."/>
        </authorList>
    </citation>
    <scope>NUCLEOTIDE SEQUENCE [LARGE SCALE GENOMIC DNA]</scope>
    <source>
        <strain evidence="2 3">SB-73</strain>
    </source>
</reference>
<feature type="region of interest" description="Disordered" evidence="1">
    <location>
        <begin position="322"/>
        <end position="341"/>
    </location>
</feature>
<accession>A0AAV5RN50</accession>
<dbReference type="AlphaFoldDB" id="A0AAV5RN50"/>
<dbReference type="Proteomes" id="UP001362899">
    <property type="component" value="Unassembled WGS sequence"/>
</dbReference>
<evidence type="ECO:0000256" key="1">
    <source>
        <dbReference type="SAM" id="MobiDB-lite"/>
    </source>
</evidence>
<comment type="caution">
    <text evidence="2">The sequence shown here is derived from an EMBL/GenBank/DDBJ whole genome shotgun (WGS) entry which is preliminary data.</text>
</comment>
<evidence type="ECO:0000313" key="2">
    <source>
        <dbReference type="EMBL" id="GMM52845.1"/>
    </source>
</evidence>
<keyword evidence="3" id="KW-1185">Reference proteome</keyword>
<gene>
    <name evidence="2" type="ORF">DASB73_038080</name>
</gene>
<organism evidence="2 3">
    <name type="scientific">Starmerella bacillaris</name>
    <name type="common">Yeast</name>
    <name type="synonym">Candida zemplinina</name>
    <dbReference type="NCBI Taxonomy" id="1247836"/>
    <lineage>
        <taxon>Eukaryota</taxon>
        <taxon>Fungi</taxon>
        <taxon>Dikarya</taxon>
        <taxon>Ascomycota</taxon>
        <taxon>Saccharomycotina</taxon>
        <taxon>Dipodascomycetes</taxon>
        <taxon>Dipodascales</taxon>
        <taxon>Trichomonascaceae</taxon>
        <taxon>Starmerella</taxon>
    </lineage>
</organism>